<comment type="subcellular location">
    <subcellularLocation>
        <location evidence="1">Cell membrane</location>
        <topology evidence="1">Multi-pass membrane protein</topology>
    </subcellularLocation>
</comment>
<proteinExistence type="predicted"/>
<dbReference type="RefSeq" id="WP_229960406.1">
    <property type="nucleotide sequence ID" value="NZ_JAJJWI010000008.1"/>
</dbReference>
<name>A0ABW4WWJ4_9BACT</name>
<gene>
    <name evidence="8" type="ORF">ACFSKU_06870</name>
</gene>
<keyword evidence="4 6" id="KW-1133">Transmembrane helix</keyword>
<reference evidence="9" key="1">
    <citation type="journal article" date="2019" name="Int. J. Syst. Evol. Microbiol.">
        <title>The Global Catalogue of Microorganisms (GCM) 10K type strain sequencing project: providing services to taxonomists for standard genome sequencing and annotation.</title>
        <authorList>
            <consortium name="The Broad Institute Genomics Platform"/>
            <consortium name="The Broad Institute Genome Sequencing Center for Infectious Disease"/>
            <person name="Wu L."/>
            <person name="Ma J."/>
        </authorList>
    </citation>
    <scope>NUCLEOTIDE SEQUENCE [LARGE SCALE GENOMIC DNA]</scope>
    <source>
        <strain evidence="9">JCM 16545</strain>
    </source>
</reference>
<keyword evidence="5 6" id="KW-0472">Membrane</keyword>
<evidence type="ECO:0000313" key="9">
    <source>
        <dbReference type="Proteomes" id="UP001597369"/>
    </source>
</evidence>
<evidence type="ECO:0000256" key="5">
    <source>
        <dbReference type="ARBA" id="ARBA00023136"/>
    </source>
</evidence>
<organism evidence="8 9">
    <name type="scientific">Pontibacter silvestris</name>
    <dbReference type="NCBI Taxonomy" id="2305183"/>
    <lineage>
        <taxon>Bacteria</taxon>
        <taxon>Pseudomonadati</taxon>
        <taxon>Bacteroidota</taxon>
        <taxon>Cytophagia</taxon>
        <taxon>Cytophagales</taxon>
        <taxon>Hymenobacteraceae</taxon>
        <taxon>Pontibacter</taxon>
    </lineage>
</organism>
<keyword evidence="9" id="KW-1185">Reference proteome</keyword>
<protein>
    <submittedName>
        <fullName evidence="8">PLDc N-terminal domain-containing protein</fullName>
    </submittedName>
</protein>
<sequence>MDLFLRNPFLFVAVLLNYLMVVYSLYHLIFKTNYTLNERLTWMVVLWIIPVLGPFAYWFFWDRRKA</sequence>
<comment type="caution">
    <text evidence="8">The sequence shown here is derived from an EMBL/GenBank/DDBJ whole genome shotgun (WGS) entry which is preliminary data.</text>
</comment>
<dbReference type="Pfam" id="PF13396">
    <property type="entry name" value="PLDc_N"/>
    <property type="match status" value="1"/>
</dbReference>
<keyword evidence="2" id="KW-1003">Cell membrane</keyword>
<evidence type="ECO:0000256" key="3">
    <source>
        <dbReference type="ARBA" id="ARBA00022692"/>
    </source>
</evidence>
<evidence type="ECO:0000256" key="1">
    <source>
        <dbReference type="ARBA" id="ARBA00004651"/>
    </source>
</evidence>
<dbReference type="Proteomes" id="UP001597369">
    <property type="component" value="Unassembled WGS sequence"/>
</dbReference>
<feature type="transmembrane region" description="Helical" evidence="6">
    <location>
        <begin position="41"/>
        <end position="60"/>
    </location>
</feature>
<evidence type="ECO:0000256" key="4">
    <source>
        <dbReference type="ARBA" id="ARBA00022989"/>
    </source>
</evidence>
<keyword evidence="3 6" id="KW-0812">Transmembrane</keyword>
<evidence type="ECO:0000313" key="8">
    <source>
        <dbReference type="EMBL" id="MFD2066601.1"/>
    </source>
</evidence>
<dbReference type="InterPro" id="IPR027379">
    <property type="entry name" value="CLS_N"/>
</dbReference>
<dbReference type="EMBL" id="JBHUHV010000022">
    <property type="protein sequence ID" value="MFD2066601.1"/>
    <property type="molecule type" value="Genomic_DNA"/>
</dbReference>
<accession>A0ABW4WWJ4</accession>
<evidence type="ECO:0000256" key="2">
    <source>
        <dbReference type="ARBA" id="ARBA00022475"/>
    </source>
</evidence>
<evidence type="ECO:0000259" key="7">
    <source>
        <dbReference type="Pfam" id="PF13396"/>
    </source>
</evidence>
<evidence type="ECO:0000256" key="6">
    <source>
        <dbReference type="SAM" id="Phobius"/>
    </source>
</evidence>
<feature type="domain" description="Cardiolipin synthase N-terminal" evidence="7">
    <location>
        <begin position="20"/>
        <end position="60"/>
    </location>
</feature>
<feature type="transmembrane region" description="Helical" evidence="6">
    <location>
        <begin position="9"/>
        <end position="29"/>
    </location>
</feature>